<dbReference type="EMBL" id="BGPR01000251">
    <property type="protein sequence ID" value="GBM08100.1"/>
    <property type="molecule type" value="Genomic_DNA"/>
</dbReference>
<dbReference type="Proteomes" id="UP000499080">
    <property type="component" value="Unassembled WGS sequence"/>
</dbReference>
<proteinExistence type="predicted"/>
<protein>
    <submittedName>
        <fullName evidence="1">Uncharacterized protein</fullName>
    </submittedName>
</protein>
<dbReference type="OrthoDB" id="6437120at2759"/>
<name>A0A4Y2CUJ1_ARAVE</name>
<keyword evidence="2" id="KW-1185">Reference proteome</keyword>
<evidence type="ECO:0000313" key="1">
    <source>
        <dbReference type="EMBL" id="GBM08100.1"/>
    </source>
</evidence>
<organism evidence="1 2">
    <name type="scientific">Araneus ventricosus</name>
    <name type="common">Orbweaver spider</name>
    <name type="synonym">Epeira ventricosa</name>
    <dbReference type="NCBI Taxonomy" id="182803"/>
    <lineage>
        <taxon>Eukaryota</taxon>
        <taxon>Metazoa</taxon>
        <taxon>Ecdysozoa</taxon>
        <taxon>Arthropoda</taxon>
        <taxon>Chelicerata</taxon>
        <taxon>Arachnida</taxon>
        <taxon>Araneae</taxon>
        <taxon>Araneomorphae</taxon>
        <taxon>Entelegynae</taxon>
        <taxon>Araneoidea</taxon>
        <taxon>Araneidae</taxon>
        <taxon>Araneus</taxon>
    </lineage>
</organism>
<gene>
    <name evidence="1" type="ORF">AVEN_123008_1</name>
</gene>
<comment type="caution">
    <text evidence="1">The sequence shown here is derived from an EMBL/GenBank/DDBJ whole genome shotgun (WGS) entry which is preliminary data.</text>
</comment>
<evidence type="ECO:0000313" key="2">
    <source>
        <dbReference type="Proteomes" id="UP000499080"/>
    </source>
</evidence>
<sequence>MNVEIAMIEGLQIPCRMVKIPDDGSYLFFSLVYGDVSMMAKIRVDIVSHVPNNLQRFKCFNQQRFGIPHGTKLQYLSGMSSPEFFIY</sequence>
<dbReference type="AlphaFoldDB" id="A0A4Y2CUJ1"/>
<accession>A0A4Y2CUJ1</accession>
<reference evidence="1 2" key="1">
    <citation type="journal article" date="2019" name="Sci. Rep.">
        <title>Orb-weaving spider Araneus ventricosus genome elucidates the spidroin gene catalogue.</title>
        <authorList>
            <person name="Kono N."/>
            <person name="Nakamura H."/>
            <person name="Ohtoshi R."/>
            <person name="Moran D.A.P."/>
            <person name="Shinohara A."/>
            <person name="Yoshida Y."/>
            <person name="Fujiwara M."/>
            <person name="Mori M."/>
            <person name="Tomita M."/>
            <person name="Arakawa K."/>
        </authorList>
    </citation>
    <scope>NUCLEOTIDE SEQUENCE [LARGE SCALE GENOMIC DNA]</scope>
</reference>